<name>A0A074MD10_9SPHN</name>
<reference evidence="1 2" key="1">
    <citation type="submission" date="2014-04" db="EMBL/GenBank/DDBJ databases">
        <title>A comprehensive comparison of genomes of Erythrobacter spp. Strains.</title>
        <authorList>
            <person name="Zheng Q."/>
        </authorList>
    </citation>
    <scope>NUCLEOTIDE SEQUENCE [LARGE SCALE GENOMIC DNA]</scope>
    <source>
        <strain evidence="1 2">DSM 8509</strain>
    </source>
</reference>
<proteinExistence type="predicted"/>
<comment type="caution">
    <text evidence="1">The sequence shown here is derived from an EMBL/GenBank/DDBJ whole genome shotgun (WGS) entry which is preliminary data.</text>
</comment>
<dbReference type="KEGG" id="elq:Ga0102493_111105"/>
<dbReference type="EMBL" id="JMIX01000012">
    <property type="protein sequence ID" value="KEO90615.1"/>
    <property type="molecule type" value="Genomic_DNA"/>
</dbReference>
<dbReference type="AlphaFoldDB" id="A0A074MD10"/>
<evidence type="ECO:0000313" key="2">
    <source>
        <dbReference type="Proteomes" id="UP000027866"/>
    </source>
</evidence>
<keyword evidence="2" id="KW-1185">Reference proteome</keyword>
<dbReference type="InterPro" id="IPR029032">
    <property type="entry name" value="AhpD-like"/>
</dbReference>
<gene>
    <name evidence="1" type="ORF">EH32_01980</name>
</gene>
<organism evidence="1 2">
    <name type="scientific">Erythrobacter litoralis</name>
    <dbReference type="NCBI Taxonomy" id="39960"/>
    <lineage>
        <taxon>Bacteria</taxon>
        <taxon>Pseudomonadati</taxon>
        <taxon>Pseudomonadota</taxon>
        <taxon>Alphaproteobacteria</taxon>
        <taxon>Sphingomonadales</taxon>
        <taxon>Erythrobacteraceae</taxon>
        <taxon>Erythrobacter/Porphyrobacter group</taxon>
        <taxon>Erythrobacter</taxon>
    </lineage>
</organism>
<dbReference type="OrthoDB" id="7391725at2"/>
<evidence type="ECO:0008006" key="3">
    <source>
        <dbReference type="Google" id="ProtNLM"/>
    </source>
</evidence>
<dbReference type="PATRIC" id="fig|39960.10.peg.171"/>
<evidence type="ECO:0000313" key="1">
    <source>
        <dbReference type="EMBL" id="KEO90615.1"/>
    </source>
</evidence>
<protein>
    <recommendedName>
        <fullName evidence="3">Carboxymuconolactone decarboxylase-like domain-containing protein</fullName>
    </recommendedName>
</protein>
<dbReference type="Proteomes" id="UP000027866">
    <property type="component" value="Unassembled WGS sequence"/>
</dbReference>
<dbReference type="RefSeq" id="WP_034905809.1">
    <property type="nucleotide sequence ID" value="NZ_CP017057.1"/>
</dbReference>
<dbReference type="SUPFAM" id="SSF69118">
    <property type="entry name" value="AhpD-like"/>
    <property type="match status" value="1"/>
</dbReference>
<sequence length="121" mass="11981">MSGSVAGALAGTPELAARYAAFRDAAHEALGPDLVEAVRGAVAEVHGIQGGGGEGARGSASEAVLAYARRMVFEHTAITDEEAAAVARELGEPGLVALSVVAALADAECRAEAVGLPDLAS</sequence>
<accession>A0A074MD10</accession>